<feature type="region of interest" description="Disordered" evidence="4">
    <location>
        <begin position="86"/>
        <end position="115"/>
    </location>
</feature>
<dbReference type="InterPro" id="IPR037925">
    <property type="entry name" value="FlgE/F/G-like"/>
</dbReference>
<feature type="transmembrane region" description="Helical" evidence="5">
    <location>
        <begin position="6"/>
        <end position="27"/>
    </location>
</feature>
<dbReference type="SUPFAM" id="SSF117143">
    <property type="entry name" value="Flagellar hook protein flgE"/>
    <property type="match status" value="1"/>
</dbReference>
<dbReference type="KEGG" id="ccos:Pan44_40030"/>
<evidence type="ECO:0000256" key="5">
    <source>
        <dbReference type="SAM" id="Phobius"/>
    </source>
</evidence>
<proteinExistence type="inferred from homology"/>
<dbReference type="GO" id="GO:0009425">
    <property type="term" value="C:bacterial-type flagellum basal body"/>
    <property type="evidence" value="ECO:0007669"/>
    <property type="project" value="UniProtKB-SubCell"/>
</dbReference>
<dbReference type="PANTHER" id="PTHR30435:SF19">
    <property type="entry name" value="FLAGELLAR BASAL-BODY ROD PROTEIN FLGG"/>
    <property type="match status" value="1"/>
</dbReference>
<keyword evidence="7" id="KW-0966">Cell projection</keyword>
<keyword evidence="5" id="KW-1133">Transmembrane helix</keyword>
<keyword evidence="8" id="KW-1185">Reference proteome</keyword>
<protein>
    <submittedName>
        <fullName evidence="7">Flagellar basal-body rod protein FlgG</fullName>
    </submittedName>
</protein>
<comment type="similarity">
    <text evidence="2">Belongs to the flagella basal body rod proteins family.</text>
</comment>
<dbReference type="AlphaFoldDB" id="A0A517SIJ7"/>
<reference evidence="7 8" key="1">
    <citation type="submission" date="2019-02" db="EMBL/GenBank/DDBJ databases">
        <title>Deep-cultivation of Planctomycetes and their phenomic and genomic characterization uncovers novel biology.</title>
        <authorList>
            <person name="Wiegand S."/>
            <person name="Jogler M."/>
            <person name="Boedeker C."/>
            <person name="Pinto D."/>
            <person name="Vollmers J."/>
            <person name="Rivas-Marin E."/>
            <person name="Kohn T."/>
            <person name="Peeters S.H."/>
            <person name="Heuer A."/>
            <person name="Rast P."/>
            <person name="Oberbeckmann S."/>
            <person name="Bunk B."/>
            <person name="Jeske O."/>
            <person name="Meyerdierks A."/>
            <person name="Storesund J.E."/>
            <person name="Kallscheuer N."/>
            <person name="Luecker S."/>
            <person name="Lage O.M."/>
            <person name="Pohl T."/>
            <person name="Merkel B.J."/>
            <person name="Hornburger P."/>
            <person name="Mueller R.-W."/>
            <person name="Bruemmer F."/>
            <person name="Labrenz M."/>
            <person name="Spormann A.M."/>
            <person name="Op den Camp H."/>
            <person name="Overmann J."/>
            <person name="Amann R."/>
            <person name="Jetten M.S.M."/>
            <person name="Mascher T."/>
            <person name="Medema M.H."/>
            <person name="Devos D.P."/>
            <person name="Kaster A.-K."/>
            <person name="Ovreas L."/>
            <person name="Rohde M."/>
            <person name="Galperin M.Y."/>
            <person name="Jogler C."/>
        </authorList>
    </citation>
    <scope>NUCLEOTIDE SEQUENCE [LARGE SCALE GENOMIC DNA]</scope>
    <source>
        <strain evidence="7 8">Pan44</strain>
    </source>
</reference>
<dbReference type="OrthoDB" id="9804559at2"/>
<evidence type="ECO:0000256" key="4">
    <source>
        <dbReference type="SAM" id="MobiDB-lite"/>
    </source>
</evidence>
<keyword evidence="3" id="KW-0975">Bacterial flagellum</keyword>
<evidence type="ECO:0000313" key="7">
    <source>
        <dbReference type="EMBL" id="QDT55954.1"/>
    </source>
</evidence>
<gene>
    <name evidence="7" type="primary">flgG_1</name>
    <name evidence="7" type="ORF">Pan44_40030</name>
</gene>
<keyword evidence="5" id="KW-0472">Membrane</keyword>
<comment type="subcellular location">
    <subcellularLocation>
        <location evidence="1">Bacterial flagellum basal body</location>
    </subcellularLocation>
</comment>
<keyword evidence="7" id="KW-0969">Cilium</keyword>
<name>A0A517SIJ7_9PLAN</name>
<evidence type="ECO:0000256" key="1">
    <source>
        <dbReference type="ARBA" id="ARBA00004117"/>
    </source>
</evidence>
<feature type="compositionally biased region" description="Pro residues" evidence="4">
    <location>
        <begin position="91"/>
        <end position="105"/>
    </location>
</feature>
<organism evidence="7 8">
    <name type="scientific">Caulifigura coniformis</name>
    <dbReference type="NCBI Taxonomy" id="2527983"/>
    <lineage>
        <taxon>Bacteria</taxon>
        <taxon>Pseudomonadati</taxon>
        <taxon>Planctomycetota</taxon>
        <taxon>Planctomycetia</taxon>
        <taxon>Planctomycetales</taxon>
        <taxon>Planctomycetaceae</taxon>
        <taxon>Caulifigura</taxon>
    </lineage>
</organism>
<dbReference type="PANTHER" id="PTHR30435">
    <property type="entry name" value="FLAGELLAR PROTEIN"/>
    <property type="match status" value="1"/>
</dbReference>
<evidence type="ECO:0000259" key="6">
    <source>
        <dbReference type="Pfam" id="PF22692"/>
    </source>
</evidence>
<keyword evidence="7" id="KW-0282">Flagellum</keyword>
<dbReference type="GO" id="GO:0071978">
    <property type="term" value="P:bacterial-type flagellum-dependent swarming motility"/>
    <property type="evidence" value="ECO:0007669"/>
    <property type="project" value="TreeGrafter"/>
</dbReference>
<dbReference type="Pfam" id="PF22692">
    <property type="entry name" value="LlgE_F_G_D1"/>
    <property type="match status" value="1"/>
</dbReference>
<dbReference type="InParanoid" id="A0A517SIJ7"/>
<dbReference type="EMBL" id="CP036271">
    <property type="protein sequence ID" value="QDT55954.1"/>
    <property type="molecule type" value="Genomic_DNA"/>
</dbReference>
<keyword evidence="5" id="KW-0812">Transmembrane</keyword>
<accession>A0A517SIJ7</accession>
<dbReference type="Proteomes" id="UP000315700">
    <property type="component" value="Chromosome"/>
</dbReference>
<evidence type="ECO:0000256" key="2">
    <source>
        <dbReference type="ARBA" id="ARBA00009677"/>
    </source>
</evidence>
<evidence type="ECO:0000313" key="8">
    <source>
        <dbReference type="Proteomes" id="UP000315700"/>
    </source>
</evidence>
<feature type="domain" description="Flagellar hook protein FlgE/F/G-like D1" evidence="6">
    <location>
        <begin position="285"/>
        <end position="350"/>
    </location>
</feature>
<evidence type="ECO:0000256" key="3">
    <source>
        <dbReference type="ARBA" id="ARBA00023143"/>
    </source>
</evidence>
<sequence>MDAGRGSYLCGLVLGMAVGVAGTHLALSGRPSRPPLRLPDLSIGTPISPDSPEAHLPSLESLTPELRTAFAPEPSTVHAIATAPVETTPAPASPGDPAPIEPPRQLPIMPDAEPLPAELPREDAELRAFIRDELQTLAASEHDVWYETLRGLSRDDATEILRIWKMTRGPDSGAVWPELDQIASAPVPAAVAKVAEKKPPAKPAAPTTSHTPGLTHLSSHQVEVRRVCQHNLANSSTPGFKRRELIVFEHTGRSPKESPDSSAVISLINTSQGKLTTTQRPLDCAIHGNGFFQVKRGEDACLTRCGRFVLDRSRRIALPRSQGEPCPIEPAIVVPVNVERLEILADGEVAGRIEGSRQVLGRIGLVQVVDPSALEPVGDNLFKPTAASGAVSATTPDQRGELMQAHIEESNVDPAEERRRLEALAAQSASL</sequence>
<dbReference type="InterPro" id="IPR053967">
    <property type="entry name" value="LlgE_F_G-like_D1"/>
</dbReference>